<name>A0A4S8M7M2_DENBC</name>
<feature type="transmembrane region" description="Helical" evidence="1">
    <location>
        <begin position="38"/>
        <end position="58"/>
    </location>
</feature>
<proteinExistence type="predicted"/>
<keyword evidence="1" id="KW-0812">Transmembrane</keyword>
<accession>A0A4S8M7M2</accession>
<evidence type="ECO:0000313" key="3">
    <source>
        <dbReference type="Proteomes" id="UP000297245"/>
    </source>
</evidence>
<evidence type="ECO:0000256" key="1">
    <source>
        <dbReference type="SAM" id="Phobius"/>
    </source>
</evidence>
<feature type="transmembrane region" description="Helical" evidence="1">
    <location>
        <begin position="6"/>
        <end position="26"/>
    </location>
</feature>
<dbReference type="EMBL" id="ML179138">
    <property type="protein sequence ID" value="THU98329.1"/>
    <property type="molecule type" value="Genomic_DNA"/>
</dbReference>
<evidence type="ECO:0008006" key="4">
    <source>
        <dbReference type="Google" id="ProtNLM"/>
    </source>
</evidence>
<dbReference type="Proteomes" id="UP000297245">
    <property type="component" value="Unassembled WGS sequence"/>
</dbReference>
<gene>
    <name evidence="2" type="ORF">K435DRAFT_661198</name>
</gene>
<protein>
    <recommendedName>
        <fullName evidence="4">Major facilitator superfamily (MFS) profile domain-containing protein</fullName>
    </recommendedName>
</protein>
<reference evidence="2 3" key="1">
    <citation type="journal article" date="2019" name="Nat. Ecol. Evol.">
        <title>Megaphylogeny resolves global patterns of mushroom evolution.</title>
        <authorList>
            <person name="Varga T."/>
            <person name="Krizsan K."/>
            <person name="Foldi C."/>
            <person name="Dima B."/>
            <person name="Sanchez-Garcia M."/>
            <person name="Sanchez-Ramirez S."/>
            <person name="Szollosi G.J."/>
            <person name="Szarkandi J.G."/>
            <person name="Papp V."/>
            <person name="Albert L."/>
            <person name="Andreopoulos W."/>
            <person name="Angelini C."/>
            <person name="Antonin V."/>
            <person name="Barry K.W."/>
            <person name="Bougher N.L."/>
            <person name="Buchanan P."/>
            <person name="Buyck B."/>
            <person name="Bense V."/>
            <person name="Catcheside P."/>
            <person name="Chovatia M."/>
            <person name="Cooper J."/>
            <person name="Damon W."/>
            <person name="Desjardin D."/>
            <person name="Finy P."/>
            <person name="Geml J."/>
            <person name="Haridas S."/>
            <person name="Hughes K."/>
            <person name="Justo A."/>
            <person name="Karasinski D."/>
            <person name="Kautmanova I."/>
            <person name="Kiss B."/>
            <person name="Kocsube S."/>
            <person name="Kotiranta H."/>
            <person name="LaButti K.M."/>
            <person name="Lechner B.E."/>
            <person name="Liimatainen K."/>
            <person name="Lipzen A."/>
            <person name="Lukacs Z."/>
            <person name="Mihaltcheva S."/>
            <person name="Morgado L.N."/>
            <person name="Niskanen T."/>
            <person name="Noordeloos M.E."/>
            <person name="Ohm R.A."/>
            <person name="Ortiz-Santana B."/>
            <person name="Ovrebo C."/>
            <person name="Racz N."/>
            <person name="Riley R."/>
            <person name="Savchenko A."/>
            <person name="Shiryaev A."/>
            <person name="Soop K."/>
            <person name="Spirin V."/>
            <person name="Szebenyi C."/>
            <person name="Tomsovsky M."/>
            <person name="Tulloss R.E."/>
            <person name="Uehling J."/>
            <person name="Grigoriev I.V."/>
            <person name="Vagvolgyi C."/>
            <person name="Papp T."/>
            <person name="Martin F.M."/>
            <person name="Miettinen O."/>
            <person name="Hibbett D.S."/>
            <person name="Nagy L.G."/>
        </authorList>
    </citation>
    <scope>NUCLEOTIDE SEQUENCE [LARGE SCALE GENOMIC DNA]</scope>
    <source>
        <strain evidence="2 3">CBS 962.96</strain>
    </source>
</reference>
<keyword evidence="3" id="KW-1185">Reference proteome</keyword>
<dbReference type="AlphaFoldDB" id="A0A4S8M7M2"/>
<keyword evidence="1" id="KW-1133">Transmembrane helix</keyword>
<evidence type="ECO:0000313" key="2">
    <source>
        <dbReference type="EMBL" id="THU98329.1"/>
    </source>
</evidence>
<sequence length="98" mass="10568">MGSTVIIAGIETMPFSFGCSIVAIISGRIVAKTGKYRGLIWGAYYALMALGFGSMIQLDESSSRYKYMYALGACHLTPNKAEKELYILVAAIEVGGLF</sequence>
<keyword evidence="1" id="KW-0472">Membrane</keyword>
<dbReference type="OrthoDB" id="10021397at2759"/>
<organism evidence="2 3">
    <name type="scientific">Dendrothele bispora (strain CBS 962.96)</name>
    <dbReference type="NCBI Taxonomy" id="1314807"/>
    <lineage>
        <taxon>Eukaryota</taxon>
        <taxon>Fungi</taxon>
        <taxon>Dikarya</taxon>
        <taxon>Basidiomycota</taxon>
        <taxon>Agaricomycotina</taxon>
        <taxon>Agaricomycetes</taxon>
        <taxon>Agaricomycetidae</taxon>
        <taxon>Agaricales</taxon>
        <taxon>Agaricales incertae sedis</taxon>
        <taxon>Dendrothele</taxon>
    </lineage>
</organism>